<feature type="region of interest" description="Disordered" evidence="2">
    <location>
        <begin position="450"/>
        <end position="487"/>
    </location>
</feature>
<dbReference type="RefSeq" id="XP_028967657.1">
    <property type="nucleotide sequence ID" value="XM_029111824.1"/>
</dbReference>
<dbReference type="KEGG" id="goe:100905144"/>
<gene>
    <name evidence="4" type="primary">LOC100905144</name>
</gene>
<feature type="compositionally biased region" description="Polar residues" evidence="2">
    <location>
        <begin position="463"/>
        <end position="474"/>
    </location>
</feature>
<evidence type="ECO:0000256" key="1">
    <source>
        <dbReference type="SAM" id="Coils"/>
    </source>
</evidence>
<feature type="compositionally biased region" description="Basic and acidic residues" evidence="2">
    <location>
        <begin position="177"/>
        <end position="188"/>
    </location>
</feature>
<keyword evidence="3" id="KW-1185">Reference proteome</keyword>
<proteinExistence type="predicted"/>
<evidence type="ECO:0000313" key="3">
    <source>
        <dbReference type="Proteomes" id="UP000694867"/>
    </source>
</evidence>
<dbReference type="GeneID" id="100905144"/>
<evidence type="ECO:0000256" key="2">
    <source>
        <dbReference type="SAM" id="MobiDB-lite"/>
    </source>
</evidence>
<feature type="region of interest" description="Disordered" evidence="2">
    <location>
        <begin position="164"/>
        <end position="193"/>
    </location>
</feature>
<feature type="region of interest" description="Disordered" evidence="2">
    <location>
        <begin position="596"/>
        <end position="635"/>
    </location>
</feature>
<keyword evidence="1" id="KW-0175">Coiled coil</keyword>
<feature type="region of interest" description="Disordered" evidence="2">
    <location>
        <begin position="351"/>
        <end position="377"/>
    </location>
</feature>
<evidence type="ECO:0000313" key="4">
    <source>
        <dbReference type="RefSeq" id="XP_028967657.1"/>
    </source>
</evidence>
<feature type="region of interest" description="Disordered" evidence="2">
    <location>
        <begin position="500"/>
        <end position="526"/>
    </location>
</feature>
<sequence length="721" mass="81169">MAERSGSVKAETTGNDSMADFHFKPLDREEYYLDDVLTLYFQVPDSDRCPSYLDVVRLAPLELTPRQKKQAARHELAFSYCRWDIESGDGQFSVSLKVKDIVASNDNFNSEEEGIVYVAQYVVSPNNKVIAESSPFRIYPVLEESTMNLPEAFSDDGLIVLGSGSESEPELLDEEPEKNSAKSDRDGMSEEDEELTIVMTERELRNMEKENRASNEKLRSFIDQYKNDLLELTKCNETLKQKLYDEQYKVTNLERAQSKMSTQLIEVRSAKIRLEAILKETIAERERKLREEQSRNSKLEEEVSILNGQVENLRCCVDAHLETKNLLMAEMDSLRVKQELDRKTVLDKATSTLQDPIMSTRDRASKETSERSRNTELEDRVEDLTKRLQSAKIAYISLYKENKRKEKALENICNWASLAKDGMSLEAPGPSQVPSLLSLTRNKFSSSFDESLPRILKDPPSAVRNQVPSESSPKTFAGFPSVKPRTSGLESLEDDLVQLSSDSKLPLPPRQKRKYDPFRKTATGAPASVQTTAATRAMQRGKMVVRGRHRANEAARFPLKREIPAKEVFDYSHACLLPTASAPKPAQGPRSRIIFKKKEAPKPSAPEASSVDESAQESSAVLASAPQPSPRGTNTYSAAELISDLETDASNTEEEPSVINPNICPLCVTSILDYEAHMREAHQKQPCPICGHVFDTDIPLYVMTYHIERHLEEAEVSPETQ</sequence>
<dbReference type="AlphaFoldDB" id="A0AAJ7SFD0"/>
<organism evidence="3 4">
    <name type="scientific">Galendromus occidentalis</name>
    <name type="common">western predatory mite</name>
    <dbReference type="NCBI Taxonomy" id="34638"/>
    <lineage>
        <taxon>Eukaryota</taxon>
        <taxon>Metazoa</taxon>
        <taxon>Ecdysozoa</taxon>
        <taxon>Arthropoda</taxon>
        <taxon>Chelicerata</taxon>
        <taxon>Arachnida</taxon>
        <taxon>Acari</taxon>
        <taxon>Parasitiformes</taxon>
        <taxon>Mesostigmata</taxon>
        <taxon>Gamasina</taxon>
        <taxon>Phytoseioidea</taxon>
        <taxon>Phytoseiidae</taxon>
        <taxon>Typhlodrominae</taxon>
        <taxon>Galendromus</taxon>
    </lineage>
</organism>
<accession>A0AAJ7SFD0</accession>
<feature type="compositionally biased region" description="Basic and acidic residues" evidence="2">
    <location>
        <begin position="360"/>
        <end position="377"/>
    </location>
</feature>
<reference evidence="4" key="1">
    <citation type="submission" date="2025-08" db="UniProtKB">
        <authorList>
            <consortium name="RefSeq"/>
        </authorList>
    </citation>
    <scope>IDENTIFICATION</scope>
</reference>
<dbReference type="Proteomes" id="UP000694867">
    <property type="component" value="Unplaced"/>
</dbReference>
<feature type="compositionally biased region" description="Polar residues" evidence="2">
    <location>
        <begin position="611"/>
        <end position="621"/>
    </location>
</feature>
<feature type="coiled-coil region" evidence="1">
    <location>
        <begin position="282"/>
        <end position="309"/>
    </location>
</feature>
<protein>
    <submittedName>
        <fullName evidence="4">Uncharacterized protein LOC100905144</fullName>
    </submittedName>
</protein>
<feature type="compositionally biased region" description="Acidic residues" evidence="2">
    <location>
        <begin position="167"/>
        <end position="176"/>
    </location>
</feature>
<name>A0AAJ7SFD0_9ACAR</name>